<keyword evidence="5" id="KW-0175">Coiled coil</keyword>
<feature type="region of interest" description="Disordered" evidence="6">
    <location>
        <begin position="661"/>
        <end position="688"/>
    </location>
</feature>
<evidence type="ECO:0000256" key="3">
    <source>
        <dbReference type="ARBA" id="ARBA00023038"/>
    </source>
</evidence>
<dbReference type="WBParaSite" id="HNAJ_0000224601-mRNA-1">
    <property type="protein sequence ID" value="HNAJ_0000224601-mRNA-1"/>
    <property type="gene ID" value="HNAJ_0000224601"/>
</dbReference>
<feature type="coiled-coil region" evidence="5">
    <location>
        <begin position="696"/>
        <end position="723"/>
    </location>
</feature>
<dbReference type="STRING" id="102285.A0A0R3T5A8"/>
<dbReference type="PROSITE" id="PS50023">
    <property type="entry name" value="LIM_DOMAIN_2"/>
    <property type="match status" value="1"/>
</dbReference>
<name>A0A0R3T5A8_RODNA</name>
<dbReference type="Gene3D" id="2.10.110.10">
    <property type="entry name" value="Cysteine Rich Protein"/>
    <property type="match status" value="1"/>
</dbReference>
<feature type="region of interest" description="Disordered" evidence="6">
    <location>
        <begin position="306"/>
        <end position="337"/>
    </location>
</feature>
<evidence type="ECO:0000256" key="1">
    <source>
        <dbReference type="ARBA" id="ARBA00022723"/>
    </source>
</evidence>
<keyword evidence="3 4" id="KW-0440">LIM domain</keyword>
<sequence>LIDWEKAFEEAGLPPPPSPPEILRHPQRDVNNELAINYKEKSRDFCVVCKKPLYAAESRAYDGFLLHPRCFRCVECQRPLRPDIARCQYHPKDPKFYCTIHFHPTPKKISTSGSSNMPARTLVASKPRTSNAPSLFYNLVNSTPPSSRPHRCALTGDGTSSNASSLISDVTTDIQPRAARRRQINNRRWSVLRGIRDEPAPPVLLNARNGVPGTLGLPECIRRAAFDERLYRLNGSLQPADFLSDITSYLLDDNEDFFASTEEDLSDLNTTSNILSSGFDESPLISMEEATHLCRIRRDENLYLRHHPPTESSSETYSDDSQSDEDSRISSAEIFDTPEQAPEYANARWTLMRPHSPGDSNPPPTNFNSPTITNINSVESSPLVQKYGLSAPILLAKQRFLMADPEPIRIDSVAFRASKNKERTTETTLPDCTEEVSYIPGVIAITLPLIDVLEPSSTLLDHYTSSELVAITPQVSSLPTYLNLPVLNLPIQPMISLSPLNPPISDTVNSSIVEENEFMAFDQSIESRPVRNGTITIVDTLPHLTYPLLKRSSTMLSETYGSEAFDGSTVVSEYNCVLEPSSHRNGTVSATVSLVSSSSESESESDDELVLLQKSVIYPPTELSQQLKENIDQVSRHEAVPLYMLTSRLDSDDDQRLVNPHEALDYQDDEEEDTTESSSEDDSSLPPFTGVHAKEIAALKTRLSQLENEMLELEVQGALKERALRGLEESAAQHAELYLGFQTSSTSEPDLSVNTSAKREANSRWRWLKSKRNGNRITRNSTCNRLEMPEQEMKEYPEKAQIFSELLSLISQRNKLVTQEAIIMAELKKIELEAYEETLQKAYDSLRQNGETKDVKIGRAFKRHGAGKLKKERIYPSNRDPSSETKEKILLDEIRKVSLEKTALTAIQSETIQLDNLQEMSVRGVLSRGAKALRSIFSPSSRSTAATTTNSNTTTTTFLKNVTSDGTKHYNRRGVHGSSSAYFQRASIYD</sequence>
<dbReference type="InterPro" id="IPR001781">
    <property type="entry name" value="Znf_LIM"/>
</dbReference>
<evidence type="ECO:0000256" key="2">
    <source>
        <dbReference type="ARBA" id="ARBA00022833"/>
    </source>
</evidence>
<dbReference type="PANTHER" id="PTHR24206">
    <property type="entry name" value="OS06G0237300 PROTEIN"/>
    <property type="match status" value="1"/>
</dbReference>
<proteinExistence type="predicted"/>
<protein>
    <submittedName>
        <fullName evidence="8">LIM zinc-binding domain-containing protein</fullName>
    </submittedName>
</protein>
<dbReference type="AlphaFoldDB" id="A0A0R3T5A8"/>
<evidence type="ECO:0000259" key="7">
    <source>
        <dbReference type="PROSITE" id="PS50023"/>
    </source>
</evidence>
<accession>A0A0R3T5A8</accession>
<dbReference type="Pfam" id="PF00412">
    <property type="entry name" value="LIM"/>
    <property type="match status" value="1"/>
</dbReference>
<reference evidence="8" key="1">
    <citation type="submission" date="2017-02" db="UniProtKB">
        <authorList>
            <consortium name="WormBaseParasite"/>
        </authorList>
    </citation>
    <scope>IDENTIFICATION</scope>
</reference>
<evidence type="ECO:0000256" key="5">
    <source>
        <dbReference type="SAM" id="Coils"/>
    </source>
</evidence>
<dbReference type="GO" id="GO:0046872">
    <property type="term" value="F:metal ion binding"/>
    <property type="evidence" value="ECO:0007669"/>
    <property type="project" value="UniProtKB-KW"/>
</dbReference>
<feature type="domain" description="LIM zinc-binding" evidence="7">
    <location>
        <begin position="44"/>
        <end position="108"/>
    </location>
</feature>
<dbReference type="SMART" id="SM00132">
    <property type="entry name" value="LIM"/>
    <property type="match status" value="1"/>
</dbReference>
<feature type="compositionally biased region" description="Acidic residues" evidence="6">
    <location>
        <begin position="665"/>
        <end position="683"/>
    </location>
</feature>
<keyword evidence="2 4" id="KW-0862">Zinc</keyword>
<evidence type="ECO:0000256" key="6">
    <source>
        <dbReference type="SAM" id="MobiDB-lite"/>
    </source>
</evidence>
<evidence type="ECO:0000256" key="4">
    <source>
        <dbReference type="PROSITE-ProRule" id="PRU00125"/>
    </source>
</evidence>
<evidence type="ECO:0000313" key="8">
    <source>
        <dbReference type="WBParaSite" id="HNAJ_0000224601-mRNA-1"/>
    </source>
</evidence>
<feature type="region of interest" description="Disordered" evidence="6">
    <location>
        <begin position="351"/>
        <end position="373"/>
    </location>
</feature>
<organism evidence="8">
    <name type="scientific">Rodentolepis nana</name>
    <name type="common">Dwarf tapeworm</name>
    <name type="synonym">Hymenolepis nana</name>
    <dbReference type="NCBI Taxonomy" id="102285"/>
    <lineage>
        <taxon>Eukaryota</taxon>
        <taxon>Metazoa</taxon>
        <taxon>Spiralia</taxon>
        <taxon>Lophotrochozoa</taxon>
        <taxon>Platyhelminthes</taxon>
        <taxon>Cestoda</taxon>
        <taxon>Eucestoda</taxon>
        <taxon>Cyclophyllidea</taxon>
        <taxon>Hymenolepididae</taxon>
        <taxon>Rodentolepis</taxon>
    </lineage>
</organism>
<keyword evidence="1 4" id="KW-0479">Metal-binding</keyword>